<keyword evidence="12" id="KW-1185">Reference proteome</keyword>
<dbReference type="PROSITE" id="PS00108">
    <property type="entry name" value="PROTEIN_KINASE_ST"/>
    <property type="match status" value="1"/>
</dbReference>
<dbReference type="InterPro" id="IPR017441">
    <property type="entry name" value="Protein_kinase_ATP_BS"/>
</dbReference>
<dbReference type="GO" id="GO:0050684">
    <property type="term" value="P:regulation of mRNA processing"/>
    <property type="evidence" value="ECO:0007669"/>
    <property type="project" value="TreeGrafter"/>
</dbReference>
<dbReference type="OMA" id="RNGTHIC"/>
<evidence type="ECO:0000256" key="1">
    <source>
        <dbReference type="ARBA" id="ARBA00012513"/>
    </source>
</evidence>
<comment type="catalytic activity">
    <reaction evidence="7">
        <text>L-threonyl-[protein] + ATP = O-phospho-L-threonyl-[protein] + ADP + H(+)</text>
        <dbReference type="Rhea" id="RHEA:46608"/>
        <dbReference type="Rhea" id="RHEA-COMP:11060"/>
        <dbReference type="Rhea" id="RHEA-COMP:11605"/>
        <dbReference type="ChEBI" id="CHEBI:15378"/>
        <dbReference type="ChEBI" id="CHEBI:30013"/>
        <dbReference type="ChEBI" id="CHEBI:30616"/>
        <dbReference type="ChEBI" id="CHEBI:61977"/>
        <dbReference type="ChEBI" id="CHEBI:456216"/>
        <dbReference type="EC" id="2.7.11.1"/>
    </reaction>
</comment>
<dbReference type="InterPro" id="IPR008271">
    <property type="entry name" value="Ser/Thr_kinase_AS"/>
</dbReference>
<dbReference type="AlphaFoldDB" id="A0A7R8YR51"/>
<evidence type="ECO:0000313" key="11">
    <source>
        <dbReference type="EMBL" id="CAD7082111.1"/>
    </source>
</evidence>
<dbReference type="SMART" id="SM00220">
    <property type="entry name" value="S_TKc"/>
    <property type="match status" value="1"/>
</dbReference>
<name>A0A7R8YR51_HERIL</name>
<dbReference type="PROSITE" id="PS50011">
    <property type="entry name" value="PROTEIN_KINASE_DOM"/>
    <property type="match status" value="1"/>
</dbReference>
<dbReference type="InParanoid" id="A0A7R8YR51"/>
<feature type="binding site" evidence="9">
    <location>
        <position position="313"/>
    </location>
    <ligand>
        <name>ATP</name>
        <dbReference type="ChEBI" id="CHEBI:30616"/>
    </ligand>
</feature>
<dbReference type="PROSITE" id="PS00107">
    <property type="entry name" value="PROTEIN_KINASE_ATP"/>
    <property type="match status" value="1"/>
</dbReference>
<dbReference type="GO" id="GO:0005634">
    <property type="term" value="C:nucleus"/>
    <property type="evidence" value="ECO:0007669"/>
    <property type="project" value="TreeGrafter"/>
</dbReference>
<dbReference type="SUPFAM" id="SSF56112">
    <property type="entry name" value="Protein kinase-like (PK-like)"/>
    <property type="match status" value="1"/>
</dbReference>
<sequence>MSGKSCTNLDYQNVLFRAAAVPRPHKEKARICKSPKHSNKVKSTQSNYNFDMDQFQSWVSTSLFDRIPSYRPSYLVASYHSFNAHKNKFFERTKQLTTEYTSSFSFESHFIECSLQFIGLCIVIVLLKRFLGINLISNRSKRSLSREDQIPSEEYNFQLSKTQSEIERENVERRNHKPNKFAKKDMKKRKWQSAGPILLMLAETRQESKSPIRNEAVNSAAKEEQIVELIISEPRATVNVTEEVYPESPDSSLYGSDEEQEDASQYCRGGYHPVVIGDVFDNRYRVVRKLGWGHFSTVWLCRDIIDEKYVALKVVKSAPHYTETAADEICLLEAIRNADAADPDRERIVRLLNHFTVRGVNGVHTCLVFEALGCSLYKLIVKNNYQGLAIPQVKSIIKQVLEGLNYLHVKCSIIHTDIKPENILLVIDNAAAMNQQIDDEINSLRVQGMEFPDSYISSIEKQTKNRQWPLLDIAPLSSTQHNASSELETTAITSKEPDRNLPLMSTAGLFDTSLNNDLADNQFNSSLGATASIINRYRTERKSSTTKSSDLPIKDTIKPSIPQTQSYTNAIQTLINNSNVRVKIADLGNACYDYHHYTEDIQTRQYRSVEVILGAPYNFSADIWSTACLAFELATGDYLFDPHAGENYSRDEDHLAHVIELLGAIPPSLIFRGKHGLKYFTSYGTLRNITKLKPWGLLDVLIEKYEWDPENAKKFAEFLIPMLNYNPILRASAAECLKHPWLSDTD</sequence>
<organism evidence="11 12">
    <name type="scientific">Hermetia illucens</name>
    <name type="common">Black soldier fly</name>
    <dbReference type="NCBI Taxonomy" id="343691"/>
    <lineage>
        <taxon>Eukaryota</taxon>
        <taxon>Metazoa</taxon>
        <taxon>Ecdysozoa</taxon>
        <taxon>Arthropoda</taxon>
        <taxon>Hexapoda</taxon>
        <taxon>Insecta</taxon>
        <taxon>Pterygota</taxon>
        <taxon>Neoptera</taxon>
        <taxon>Endopterygota</taxon>
        <taxon>Diptera</taxon>
        <taxon>Brachycera</taxon>
        <taxon>Stratiomyomorpha</taxon>
        <taxon>Stratiomyidae</taxon>
        <taxon>Hermetiinae</taxon>
        <taxon>Hermetia</taxon>
    </lineage>
</organism>
<dbReference type="PANTHER" id="PTHR47634">
    <property type="entry name" value="PROTEIN KINASE DOMAIN-CONTAINING PROTEIN-RELATED"/>
    <property type="match status" value="1"/>
</dbReference>
<dbReference type="FunFam" id="3.30.200.20:FF:000163">
    <property type="entry name" value="SRSF protein kinase 2 isoform X1"/>
    <property type="match status" value="1"/>
</dbReference>
<evidence type="ECO:0000313" key="12">
    <source>
        <dbReference type="Proteomes" id="UP000594454"/>
    </source>
</evidence>
<evidence type="ECO:0000256" key="3">
    <source>
        <dbReference type="ARBA" id="ARBA00022679"/>
    </source>
</evidence>
<dbReference type="FunCoup" id="A0A7R8YR51">
    <property type="interactions" value="1"/>
</dbReference>
<evidence type="ECO:0000256" key="9">
    <source>
        <dbReference type="PROSITE-ProRule" id="PRU10141"/>
    </source>
</evidence>
<dbReference type="FunFam" id="1.10.510.10:FF:000503">
    <property type="entry name" value="Uncharacterized protein, isoform D"/>
    <property type="match status" value="1"/>
</dbReference>
<accession>A0A7R8YR51</accession>
<keyword evidence="3" id="KW-0808">Transferase</keyword>
<dbReference type="InterPro" id="IPR000719">
    <property type="entry name" value="Prot_kinase_dom"/>
</dbReference>
<evidence type="ECO:0000256" key="6">
    <source>
        <dbReference type="ARBA" id="ARBA00022840"/>
    </source>
</evidence>
<feature type="domain" description="Protein kinase" evidence="10">
    <location>
        <begin position="284"/>
        <end position="742"/>
    </location>
</feature>
<dbReference type="EC" id="2.7.11.1" evidence="1"/>
<proteinExistence type="predicted"/>
<protein>
    <recommendedName>
        <fullName evidence="1">non-specific serine/threonine protein kinase</fullName>
        <ecNumber evidence="1">2.7.11.1</ecNumber>
    </recommendedName>
</protein>
<dbReference type="EMBL" id="LR899010">
    <property type="protein sequence ID" value="CAD7082111.1"/>
    <property type="molecule type" value="Genomic_DNA"/>
</dbReference>
<keyword evidence="6 9" id="KW-0067">ATP-binding</keyword>
<keyword evidence="2" id="KW-0723">Serine/threonine-protein kinase</keyword>
<evidence type="ECO:0000256" key="4">
    <source>
        <dbReference type="ARBA" id="ARBA00022741"/>
    </source>
</evidence>
<evidence type="ECO:0000259" key="10">
    <source>
        <dbReference type="PROSITE" id="PS50011"/>
    </source>
</evidence>
<comment type="catalytic activity">
    <reaction evidence="8">
        <text>L-seryl-[protein] + ATP = O-phospho-L-seryl-[protein] + ADP + H(+)</text>
        <dbReference type="Rhea" id="RHEA:17989"/>
        <dbReference type="Rhea" id="RHEA-COMP:9863"/>
        <dbReference type="Rhea" id="RHEA-COMP:11604"/>
        <dbReference type="ChEBI" id="CHEBI:15378"/>
        <dbReference type="ChEBI" id="CHEBI:29999"/>
        <dbReference type="ChEBI" id="CHEBI:30616"/>
        <dbReference type="ChEBI" id="CHEBI:83421"/>
        <dbReference type="ChEBI" id="CHEBI:456216"/>
        <dbReference type="EC" id="2.7.11.1"/>
    </reaction>
</comment>
<evidence type="ECO:0000256" key="2">
    <source>
        <dbReference type="ARBA" id="ARBA00022527"/>
    </source>
</evidence>
<dbReference type="Gene3D" id="3.30.200.20">
    <property type="entry name" value="Phosphorylase Kinase, domain 1"/>
    <property type="match status" value="1"/>
</dbReference>
<dbReference type="CDD" id="cd14136">
    <property type="entry name" value="STKc_SRPK"/>
    <property type="match status" value="1"/>
</dbReference>
<dbReference type="Pfam" id="PF00069">
    <property type="entry name" value="Pkinase"/>
    <property type="match status" value="2"/>
</dbReference>
<dbReference type="InterPro" id="IPR051334">
    <property type="entry name" value="SRPK"/>
</dbReference>
<keyword evidence="5" id="KW-0418">Kinase</keyword>
<dbReference type="GO" id="GO:0000245">
    <property type="term" value="P:spliceosomal complex assembly"/>
    <property type="evidence" value="ECO:0007669"/>
    <property type="project" value="TreeGrafter"/>
</dbReference>
<dbReference type="Proteomes" id="UP000594454">
    <property type="component" value="Chromosome 2"/>
</dbReference>
<dbReference type="GO" id="GO:0005524">
    <property type="term" value="F:ATP binding"/>
    <property type="evidence" value="ECO:0007669"/>
    <property type="project" value="UniProtKB-UniRule"/>
</dbReference>
<dbReference type="GO" id="GO:0005737">
    <property type="term" value="C:cytoplasm"/>
    <property type="evidence" value="ECO:0007669"/>
    <property type="project" value="TreeGrafter"/>
</dbReference>
<evidence type="ECO:0000256" key="8">
    <source>
        <dbReference type="ARBA" id="ARBA00048679"/>
    </source>
</evidence>
<dbReference type="Gene3D" id="1.10.510.10">
    <property type="entry name" value="Transferase(Phosphotransferase) domain 1"/>
    <property type="match status" value="1"/>
</dbReference>
<reference evidence="11 12" key="1">
    <citation type="submission" date="2020-11" db="EMBL/GenBank/DDBJ databases">
        <authorList>
            <person name="Wallbank WR R."/>
            <person name="Pardo Diaz C."/>
            <person name="Kozak K."/>
            <person name="Martin S."/>
            <person name="Jiggins C."/>
            <person name="Moest M."/>
            <person name="Warren A I."/>
            <person name="Generalovic N T."/>
            <person name="Byers J.R.P. K."/>
            <person name="Montejo-Kovacevich G."/>
            <person name="Yen C E."/>
        </authorList>
    </citation>
    <scope>NUCLEOTIDE SEQUENCE [LARGE SCALE GENOMIC DNA]</scope>
</reference>
<gene>
    <name evidence="11" type="ORF">HERILL_LOCUS5172</name>
</gene>
<dbReference type="PANTHER" id="PTHR47634:SF9">
    <property type="entry name" value="PROTEIN KINASE DOMAIN-CONTAINING PROTEIN-RELATED"/>
    <property type="match status" value="1"/>
</dbReference>
<dbReference type="InterPro" id="IPR011009">
    <property type="entry name" value="Kinase-like_dom_sf"/>
</dbReference>
<evidence type="ECO:0000256" key="5">
    <source>
        <dbReference type="ARBA" id="ARBA00022777"/>
    </source>
</evidence>
<dbReference type="OrthoDB" id="2649at2759"/>
<dbReference type="GO" id="GO:0004674">
    <property type="term" value="F:protein serine/threonine kinase activity"/>
    <property type="evidence" value="ECO:0007669"/>
    <property type="project" value="UniProtKB-KW"/>
</dbReference>
<evidence type="ECO:0000256" key="7">
    <source>
        <dbReference type="ARBA" id="ARBA00047899"/>
    </source>
</evidence>
<keyword evidence="4 9" id="KW-0547">Nucleotide-binding</keyword>